<evidence type="ECO:0000259" key="10">
    <source>
        <dbReference type="PROSITE" id="PS51177"/>
    </source>
</evidence>
<evidence type="ECO:0000313" key="12">
    <source>
        <dbReference type="Proteomes" id="UP000270261"/>
    </source>
</evidence>
<feature type="domain" description="Lumazine-binding" evidence="10">
    <location>
        <begin position="1"/>
        <end position="97"/>
    </location>
</feature>
<dbReference type="Gene3D" id="2.40.30.20">
    <property type="match status" value="2"/>
</dbReference>
<feature type="repeat" description="Lumazine-binding" evidence="9">
    <location>
        <begin position="98"/>
        <end position="220"/>
    </location>
</feature>
<protein>
    <recommendedName>
        <fullName evidence="5">Riboflavin synthase</fullName>
        <ecNumber evidence="4">2.5.1.9</ecNumber>
    </recommendedName>
</protein>
<sequence length="237" mass="24814">MFTGIVAAVGAIRQVEPLAGGSGVRLDVEAGQLGMEDVALGDSIAIQGACMTVVGKTADGFTVDVSAESLRRTVGLSAPGPVNLEKAMRLSDRVGGHLVSGHVDGQGVVRRFEPVGESHLLEILAPAAMAGFLVYKGSITVDGVSLTVNHVEDPPVADVVDPQWPADSRAVLLDGGPLCCAFQINLIPHTVAHTTLQRLRPGDRVNLEIDTVARYLARMRDVEAQRGIKPEAGLTAD</sequence>
<evidence type="ECO:0000256" key="7">
    <source>
        <dbReference type="ARBA" id="ARBA00022679"/>
    </source>
</evidence>
<dbReference type="GO" id="GO:0009231">
    <property type="term" value="P:riboflavin biosynthetic process"/>
    <property type="evidence" value="ECO:0007669"/>
    <property type="project" value="UniProtKB-KW"/>
</dbReference>
<gene>
    <name evidence="11" type="ORF">EHV23_13030</name>
</gene>
<keyword evidence="12" id="KW-1185">Reference proteome</keyword>
<dbReference type="Proteomes" id="UP000270261">
    <property type="component" value="Unassembled WGS sequence"/>
</dbReference>
<evidence type="ECO:0000256" key="5">
    <source>
        <dbReference type="ARBA" id="ARBA00013950"/>
    </source>
</evidence>
<dbReference type="AlphaFoldDB" id="A0A3R8LRM3"/>
<dbReference type="PROSITE" id="PS51177">
    <property type="entry name" value="LUMAZINE_BIND"/>
    <property type="match status" value="2"/>
</dbReference>
<comment type="function">
    <text evidence="2">Catalyzes the dismutation of two molecules of 6,7-dimethyl-8-ribityllumazine, resulting in the formation of riboflavin and 5-amino-6-(D-ribitylamino)uracil.</text>
</comment>
<dbReference type="PANTHER" id="PTHR21098:SF12">
    <property type="entry name" value="RIBOFLAVIN SYNTHASE"/>
    <property type="match status" value="1"/>
</dbReference>
<evidence type="ECO:0000256" key="2">
    <source>
        <dbReference type="ARBA" id="ARBA00002803"/>
    </source>
</evidence>
<evidence type="ECO:0000256" key="3">
    <source>
        <dbReference type="ARBA" id="ARBA00004887"/>
    </source>
</evidence>
<evidence type="ECO:0000256" key="4">
    <source>
        <dbReference type="ARBA" id="ARBA00012827"/>
    </source>
</evidence>
<dbReference type="InterPro" id="IPR017938">
    <property type="entry name" value="Riboflavin_synthase-like_b-brl"/>
</dbReference>
<evidence type="ECO:0000256" key="8">
    <source>
        <dbReference type="ARBA" id="ARBA00022737"/>
    </source>
</evidence>
<comment type="caution">
    <text evidence="11">The sequence shown here is derived from an EMBL/GenBank/DDBJ whole genome shotgun (WGS) entry which is preliminary data.</text>
</comment>
<comment type="catalytic activity">
    <reaction evidence="1">
        <text>2 6,7-dimethyl-8-(1-D-ribityl)lumazine + H(+) = 5-amino-6-(D-ribitylamino)uracil + riboflavin</text>
        <dbReference type="Rhea" id="RHEA:20772"/>
        <dbReference type="ChEBI" id="CHEBI:15378"/>
        <dbReference type="ChEBI" id="CHEBI:15934"/>
        <dbReference type="ChEBI" id="CHEBI:57986"/>
        <dbReference type="ChEBI" id="CHEBI:58201"/>
        <dbReference type="EC" id="2.5.1.9"/>
    </reaction>
</comment>
<dbReference type="RefSeq" id="WP_125096872.1">
    <property type="nucleotide sequence ID" value="NZ_RRUE01000002.1"/>
</dbReference>
<dbReference type="PIRSF" id="PIRSF000498">
    <property type="entry name" value="Riboflavin_syn_A"/>
    <property type="match status" value="1"/>
</dbReference>
<feature type="domain" description="Lumazine-binding" evidence="10">
    <location>
        <begin position="98"/>
        <end position="220"/>
    </location>
</feature>
<name>A0A3R8LRM3_9BURK</name>
<dbReference type="OrthoDB" id="9788537at2"/>
<evidence type="ECO:0000256" key="9">
    <source>
        <dbReference type="PROSITE-ProRule" id="PRU00524"/>
    </source>
</evidence>
<dbReference type="InterPro" id="IPR026017">
    <property type="entry name" value="Lumazine-bd_dom"/>
</dbReference>
<dbReference type="Pfam" id="PF00677">
    <property type="entry name" value="Lum_binding"/>
    <property type="match status" value="2"/>
</dbReference>
<evidence type="ECO:0000256" key="6">
    <source>
        <dbReference type="ARBA" id="ARBA00022619"/>
    </source>
</evidence>
<dbReference type="SUPFAM" id="SSF63380">
    <property type="entry name" value="Riboflavin synthase domain-like"/>
    <property type="match status" value="2"/>
</dbReference>
<proteinExistence type="predicted"/>
<dbReference type="EMBL" id="RRUE01000002">
    <property type="protein sequence ID" value="RRN44684.1"/>
    <property type="molecule type" value="Genomic_DNA"/>
</dbReference>
<dbReference type="PANTHER" id="PTHR21098">
    <property type="entry name" value="RIBOFLAVIN SYNTHASE ALPHA CHAIN"/>
    <property type="match status" value="1"/>
</dbReference>
<dbReference type="EC" id="2.5.1.9" evidence="4"/>
<organism evidence="11 12">
    <name type="scientific">Lautropia dentalis</name>
    <dbReference type="NCBI Taxonomy" id="2490857"/>
    <lineage>
        <taxon>Bacteria</taxon>
        <taxon>Pseudomonadati</taxon>
        <taxon>Pseudomonadota</taxon>
        <taxon>Betaproteobacteria</taxon>
        <taxon>Burkholderiales</taxon>
        <taxon>Burkholderiaceae</taxon>
        <taxon>Lautropia</taxon>
    </lineage>
</organism>
<evidence type="ECO:0000256" key="1">
    <source>
        <dbReference type="ARBA" id="ARBA00000968"/>
    </source>
</evidence>
<keyword evidence="7 11" id="KW-0808">Transferase</keyword>
<accession>A0A3R8LRM3</accession>
<evidence type="ECO:0000313" key="11">
    <source>
        <dbReference type="EMBL" id="RRN44684.1"/>
    </source>
</evidence>
<reference evidence="11 12" key="1">
    <citation type="submission" date="2018-11" db="EMBL/GenBank/DDBJ databases">
        <title>Genome sequencing of Lautropia sp. KCOM 2505 (= ChDC F240).</title>
        <authorList>
            <person name="Kook J.-K."/>
            <person name="Park S.-N."/>
            <person name="Lim Y.K."/>
        </authorList>
    </citation>
    <scope>NUCLEOTIDE SEQUENCE [LARGE SCALE GENOMIC DNA]</scope>
    <source>
        <strain evidence="11 12">KCOM 2505</strain>
    </source>
</reference>
<dbReference type="CDD" id="cd00402">
    <property type="entry name" value="Riboflavin_synthase_like"/>
    <property type="match status" value="1"/>
</dbReference>
<dbReference type="InterPro" id="IPR001783">
    <property type="entry name" value="Lumazine-bd"/>
</dbReference>
<feature type="repeat" description="Lumazine-binding" evidence="9">
    <location>
        <begin position="1"/>
        <end position="97"/>
    </location>
</feature>
<dbReference type="GO" id="GO:0004746">
    <property type="term" value="F:riboflavin synthase activity"/>
    <property type="evidence" value="ECO:0007669"/>
    <property type="project" value="UniProtKB-EC"/>
</dbReference>
<dbReference type="NCBIfam" id="NF006767">
    <property type="entry name" value="PRK09289.1"/>
    <property type="match status" value="1"/>
</dbReference>
<keyword evidence="6" id="KW-0686">Riboflavin biosynthesis</keyword>
<keyword evidence="8" id="KW-0677">Repeat</keyword>
<dbReference type="InterPro" id="IPR023366">
    <property type="entry name" value="ATP_synth_asu-like_sf"/>
</dbReference>
<comment type="pathway">
    <text evidence="3">Cofactor biosynthesis; riboflavin biosynthesis; riboflavin from 2-hydroxy-3-oxobutyl phosphate and 5-amino-6-(D-ribitylamino)uracil: step 2/2.</text>
</comment>